<feature type="transmembrane region" description="Helical" evidence="1">
    <location>
        <begin position="183"/>
        <end position="203"/>
    </location>
</feature>
<keyword evidence="1" id="KW-0812">Transmembrane</keyword>
<dbReference type="GO" id="GO:0008643">
    <property type="term" value="P:carbohydrate transport"/>
    <property type="evidence" value="ECO:0007669"/>
    <property type="project" value="InterPro"/>
</dbReference>
<feature type="transmembrane region" description="Helical" evidence="1">
    <location>
        <begin position="278"/>
        <end position="297"/>
    </location>
</feature>
<dbReference type="GO" id="GO:0015293">
    <property type="term" value="F:symporter activity"/>
    <property type="evidence" value="ECO:0007669"/>
    <property type="project" value="InterPro"/>
</dbReference>
<keyword evidence="3" id="KW-1185">Reference proteome</keyword>
<feature type="transmembrane region" description="Helical" evidence="1">
    <location>
        <begin position="383"/>
        <end position="403"/>
    </location>
</feature>
<dbReference type="PANTHER" id="PTHR11328">
    <property type="entry name" value="MAJOR FACILITATOR SUPERFAMILY DOMAIN-CONTAINING PROTEIN"/>
    <property type="match status" value="1"/>
</dbReference>
<dbReference type="GO" id="GO:0005886">
    <property type="term" value="C:plasma membrane"/>
    <property type="evidence" value="ECO:0007669"/>
    <property type="project" value="TreeGrafter"/>
</dbReference>
<comment type="caution">
    <text evidence="2">The sequence shown here is derived from an EMBL/GenBank/DDBJ whole genome shotgun (WGS) entry which is preliminary data.</text>
</comment>
<dbReference type="GO" id="GO:0006814">
    <property type="term" value="P:sodium ion transport"/>
    <property type="evidence" value="ECO:0007669"/>
    <property type="project" value="InterPro"/>
</dbReference>
<dbReference type="InterPro" id="IPR039672">
    <property type="entry name" value="MFS_2"/>
</dbReference>
<gene>
    <name evidence="2" type="ORF">D0435_01955</name>
</gene>
<feature type="transmembrane region" description="Helical" evidence="1">
    <location>
        <begin position="43"/>
        <end position="61"/>
    </location>
</feature>
<dbReference type="NCBIfam" id="TIGR00792">
    <property type="entry name" value="gph"/>
    <property type="match status" value="1"/>
</dbReference>
<feature type="transmembrane region" description="Helical" evidence="1">
    <location>
        <begin position="20"/>
        <end position="37"/>
    </location>
</feature>
<feature type="transmembrane region" description="Helical" evidence="1">
    <location>
        <begin position="330"/>
        <end position="355"/>
    </location>
</feature>
<feature type="transmembrane region" description="Helical" evidence="1">
    <location>
        <begin position="306"/>
        <end position="324"/>
    </location>
</feature>
<feature type="transmembrane region" description="Helical" evidence="1">
    <location>
        <begin position="153"/>
        <end position="171"/>
    </location>
</feature>
<protein>
    <submittedName>
        <fullName evidence="2">MFS transporter</fullName>
    </submittedName>
</protein>
<feature type="transmembrane region" description="Helical" evidence="1">
    <location>
        <begin position="82"/>
        <end position="99"/>
    </location>
</feature>
<evidence type="ECO:0000313" key="3">
    <source>
        <dbReference type="Proteomes" id="UP000446866"/>
    </source>
</evidence>
<feature type="transmembrane region" description="Helical" evidence="1">
    <location>
        <begin position="240"/>
        <end position="266"/>
    </location>
</feature>
<dbReference type="InterPro" id="IPR036259">
    <property type="entry name" value="MFS_trans_sf"/>
</dbReference>
<evidence type="ECO:0000256" key="1">
    <source>
        <dbReference type="SAM" id="Phobius"/>
    </source>
</evidence>
<dbReference type="InterPro" id="IPR001927">
    <property type="entry name" value="Na/Gal_symport"/>
</dbReference>
<organism evidence="2 3">
    <name type="scientific">Anaerotruncus colihominis</name>
    <dbReference type="NCBI Taxonomy" id="169435"/>
    <lineage>
        <taxon>Bacteria</taxon>
        <taxon>Bacillati</taxon>
        <taxon>Bacillota</taxon>
        <taxon>Clostridia</taxon>
        <taxon>Eubacteriales</taxon>
        <taxon>Oscillospiraceae</taxon>
        <taxon>Anaerotruncus</taxon>
    </lineage>
</organism>
<dbReference type="Pfam" id="PF13347">
    <property type="entry name" value="MFS_2"/>
    <property type="match status" value="1"/>
</dbReference>
<dbReference type="RefSeq" id="WP_160200742.1">
    <property type="nucleotide sequence ID" value="NZ_QXWK01000002.1"/>
</dbReference>
<dbReference type="Proteomes" id="UP000446866">
    <property type="component" value="Unassembled WGS sequence"/>
</dbReference>
<evidence type="ECO:0000313" key="2">
    <source>
        <dbReference type="EMBL" id="NBH60439.1"/>
    </source>
</evidence>
<sequence>MKDRNKLPISTKSCFAIADFGKNCLIIFNTYFLLYFYTDIIQIDPGVAAIIMGIARIWDAINDPMMGVMVDRTKSKEGKCRFWLKYFSVPAGVCLFLSYFVPELSGSSKIIWVAVTYIFQGMATTITSVPLNTLLARLTDNREERVSLGQYKAVGTLAANLIIPAISLPMVTKLGGMDLEKGFALVAAIYAVAYALCHLVAYFGTKGYERTYEEEIELEPEKKDDVTIGQMLSALIHNKYCLIVSLSYIGYLLYASVMGSTLVYYLQYNIQNTGLMSAYSMIGTVTAVLPILFMRWLSSKIGNAKTCFFGCILAIANYALRFITRDAFTPLLFFCWGVEGIGLGLFGNMIFQCILDSMIYGKWKTGVDNQASIMSVFTFAQKFGQAIGGVVAAALLTLVPYVAGAEMQENSVLQLFFAENITIPAIAFAVIALLFLYIAKIEKQIPQMQKEIKEREAAAEAR</sequence>
<feature type="transmembrane region" description="Helical" evidence="1">
    <location>
        <begin position="111"/>
        <end position="132"/>
    </location>
</feature>
<dbReference type="EMBL" id="QXWK01000002">
    <property type="protein sequence ID" value="NBH60439.1"/>
    <property type="molecule type" value="Genomic_DNA"/>
</dbReference>
<feature type="transmembrane region" description="Helical" evidence="1">
    <location>
        <begin position="415"/>
        <end position="439"/>
    </location>
</feature>
<accession>A0A845QFL3</accession>
<dbReference type="PANTHER" id="PTHR11328:SF24">
    <property type="entry name" value="MAJOR FACILITATOR SUPERFAMILY (MFS) PROFILE DOMAIN-CONTAINING PROTEIN"/>
    <property type="match status" value="1"/>
</dbReference>
<dbReference type="SUPFAM" id="SSF103473">
    <property type="entry name" value="MFS general substrate transporter"/>
    <property type="match status" value="1"/>
</dbReference>
<keyword evidence="1" id="KW-0472">Membrane</keyword>
<keyword evidence="1" id="KW-1133">Transmembrane helix</keyword>
<dbReference type="AlphaFoldDB" id="A0A845QFL3"/>
<dbReference type="Gene3D" id="1.20.1250.20">
    <property type="entry name" value="MFS general substrate transporter like domains"/>
    <property type="match status" value="1"/>
</dbReference>
<reference evidence="2 3" key="1">
    <citation type="submission" date="2018-08" db="EMBL/GenBank/DDBJ databases">
        <title>Murine metabolic-syndrome-specific gut microbial biobank.</title>
        <authorList>
            <person name="Liu C."/>
        </authorList>
    </citation>
    <scope>NUCLEOTIDE SEQUENCE [LARGE SCALE GENOMIC DNA]</scope>
    <source>
        <strain evidence="2 3">28</strain>
    </source>
</reference>
<proteinExistence type="predicted"/>
<name>A0A845QFL3_9FIRM</name>